<evidence type="ECO:0000313" key="6">
    <source>
        <dbReference type="EMBL" id="GIN62646.1"/>
    </source>
</evidence>
<sequence length="281" mass="32635">MRIEDLLRENYQNLSKGQKKVADLLLRDIVGFSMSTASQIAKQAEVSETTVIRLSYALDFESFSQMQKQIQKEYLLRIEQHGNSVGEEPKDHLDFIDTLIEQEIEILTTLRSKLDISQYWQAIDEIMTADEVHLVGYRASYPAAYWLYLKLNMLRKNVYMISSKNCYPEDLLIESNKKIVFIFISFPRYVAQSLEIAETVKEQGAKLITITDHPLSPISRISNISFTTQIHANSENFIPISSVLSLLNIITTGIEKKYEREVMQRVENIQNIYKEKDYFLE</sequence>
<dbReference type="Gene3D" id="1.10.10.10">
    <property type="entry name" value="Winged helix-like DNA-binding domain superfamily/Winged helix DNA-binding domain"/>
    <property type="match status" value="1"/>
</dbReference>
<dbReference type="InterPro" id="IPR046348">
    <property type="entry name" value="SIS_dom_sf"/>
</dbReference>
<comment type="caution">
    <text evidence="6">The sequence shown here is derived from an EMBL/GenBank/DDBJ whole genome shotgun (WGS) entry which is preliminary data.</text>
</comment>
<dbReference type="PROSITE" id="PS51464">
    <property type="entry name" value="SIS"/>
    <property type="match status" value="1"/>
</dbReference>
<accession>A0A920BUI9</accession>
<dbReference type="InterPro" id="IPR000281">
    <property type="entry name" value="HTH_RpiR"/>
</dbReference>
<evidence type="ECO:0000256" key="3">
    <source>
        <dbReference type="ARBA" id="ARBA00023163"/>
    </source>
</evidence>
<proteinExistence type="predicted"/>
<organism evidence="6 7">
    <name type="scientific">Robertmurraya siralis</name>
    <dbReference type="NCBI Taxonomy" id="77777"/>
    <lineage>
        <taxon>Bacteria</taxon>
        <taxon>Bacillati</taxon>
        <taxon>Bacillota</taxon>
        <taxon>Bacilli</taxon>
        <taxon>Bacillales</taxon>
        <taxon>Bacillaceae</taxon>
        <taxon>Robertmurraya</taxon>
    </lineage>
</organism>
<dbReference type="PROSITE" id="PS51071">
    <property type="entry name" value="HTH_RPIR"/>
    <property type="match status" value="1"/>
</dbReference>
<dbReference type="GO" id="GO:1901135">
    <property type="term" value="P:carbohydrate derivative metabolic process"/>
    <property type="evidence" value="ECO:0007669"/>
    <property type="project" value="InterPro"/>
</dbReference>
<dbReference type="CDD" id="cd05013">
    <property type="entry name" value="SIS_RpiR"/>
    <property type="match status" value="1"/>
</dbReference>
<dbReference type="Proteomes" id="UP000682111">
    <property type="component" value="Unassembled WGS sequence"/>
</dbReference>
<gene>
    <name evidence="6" type="ORF">J27TS8_26390</name>
</gene>
<dbReference type="Pfam" id="PF01380">
    <property type="entry name" value="SIS"/>
    <property type="match status" value="1"/>
</dbReference>
<keyword evidence="2" id="KW-0238">DNA-binding</keyword>
<evidence type="ECO:0000259" key="4">
    <source>
        <dbReference type="PROSITE" id="PS51071"/>
    </source>
</evidence>
<dbReference type="OrthoDB" id="2930at2"/>
<evidence type="ECO:0000259" key="5">
    <source>
        <dbReference type="PROSITE" id="PS51464"/>
    </source>
</evidence>
<dbReference type="PANTHER" id="PTHR30514">
    <property type="entry name" value="GLUCOKINASE"/>
    <property type="match status" value="1"/>
</dbReference>
<dbReference type="InterPro" id="IPR009057">
    <property type="entry name" value="Homeodomain-like_sf"/>
</dbReference>
<dbReference type="InterPro" id="IPR036388">
    <property type="entry name" value="WH-like_DNA-bd_sf"/>
</dbReference>
<reference evidence="6" key="1">
    <citation type="submission" date="2021-03" db="EMBL/GenBank/DDBJ databases">
        <title>Antimicrobial resistance genes in bacteria isolated from Japanese honey, and their potential for conferring macrolide and lincosamide resistance in the American foulbrood pathogen Paenibacillus larvae.</title>
        <authorList>
            <person name="Okamoto M."/>
            <person name="Kumagai M."/>
            <person name="Kanamori H."/>
            <person name="Takamatsu D."/>
        </authorList>
    </citation>
    <scope>NUCLEOTIDE SEQUENCE</scope>
    <source>
        <strain evidence="6">J27TS8</strain>
    </source>
</reference>
<dbReference type="InterPro" id="IPR035472">
    <property type="entry name" value="RpiR-like_SIS"/>
</dbReference>
<dbReference type="SUPFAM" id="SSF53697">
    <property type="entry name" value="SIS domain"/>
    <property type="match status" value="1"/>
</dbReference>
<name>A0A920BUI9_9BACI</name>
<feature type="domain" description="SIS" evidence="5">
    <location>
        <begin position="122"/>
        <end position="260"/>
    </location>
</feature>
<dbReference type="InterPro" id="IPR047640">
    <property type="entry name" value="RpiR-like"/>
</dbReference>
<dbReference type="GO" id="GO:0097367">
    <property type="term" value="F:carbohydrate derivative binding"/>
    <property type="evidence" value="ECO:0007669"/>
    <property type="project" value="InterPro"/>
</dbReference>
<dbReference type="AlphaFoldDB" id="A0A920BUI9"/>
<dbReference type="EMBL" id="BORC01000004">
    <property type="protein sequence ID" value="GIN62646.1"/>
    <property type="molecule type" value="Genomic_DNA"/>
</dbReference>
<keyword evidence="3" id="KW-0804">Transcription</keyword>
<dbReference type="PANTHER" id="PTHR30514:SF18">
    <property type="entry name" value="RPIR-FAMILY TRANSCRIPTIONAL REGULATOR"/>
    <property type="match status" value="1"/>
</dbReference>
<evidence type="ECO:0000313" key="7">
    <source>
        <dbReference type="Proteomes" id="UP000682111"/>
    </source>
</evidence>
<evidence type="ECO:0000256" key="2">
    <source>
        <dbReference type="ARBA" id="ARBA00023125"/>
    </source>
</evidence>
<dbReference type="InterPro" id="IPR001347">
    <property type="entry name" value="SIS_dom"/>
</dbReference>
<protein>
    <submittedName>
        <fullName evidence="6">RpiR family transcriptional regulator</fullName>
    </submittedName>
</protein>
<dbReference type="SUPFAM" id="SSF46689">
    <property type="entry name" value="Homeodomain-like"/>
    <property type="match status" value="1"/>
</dbReference>
<dbReference type="Pfam" id="PF01418">
    <property type="entry name" value="HTH_6"/>
    <property type="match status" value="1"/>
</dbReference>
<dbReference type="RefSeq" id="WP_095309327.1">
    <property type="nucleotide sequence ID" value="NZ_BORC01000004.1"/>
</dbReference>
<keyword evidence="1" id="KW-0805">Transcription regulation</keyword>
<dbReference type="Gene3D" id="3.40.50.10490">
    <property type="entry name" value="Glucose-6-phosphate isomerase like protein, domain 1"/>
    <property type="match status" value="1"/>
</dbReference>
<feature type="domain" description="HTH rpiR-type" evidence="4">
    <location>
        <begin position="1"/>
        <end position="77"/>
    </location>
</feature>
<keyword evidence="7" id="KW-1185">Reference proteome</keyword>
<dbReference type="GO" id="GO:0003700">
    <property type="term" value="F:DNA-binding transcription factor activity"/>
    <property type="evidence" value="ECO:0007669"/>
    <property type="project" value="InterPro"/>
</dbReference>
<evidence type="ECO:0000256" key="1">
    <source>
        <dbReference type="ARBA" id="ARBA00023015"/>
    </source>
</evidence>
<dbReference type="GO" id="GO:0003677">
    <property type="term" value="F:DNA binding"/>
    <property type="evidence" value="ECO:0007669"/>
    <property type="project" value="UniProtKB-KW"/>
</dbReference>